<dbReference type="EMBL" id="NQVN01000032">
    <property type="protein sequence ID" value="PIO96503.1"/>
    <property type="molecule type" value="Genomic_DNA"/>
</dbReference>
<accession>A0A2G9WPA3</accession>
<dbReference type="InterPro" id="IPR010626">
    <property type="entry name" value="DUF1217"/>
</dbReference>
<evidence type="ECO:0008006" key="3">
    <source>
        <dbReference type="Google" id="ProtNLM"/>
    </source>
</evidence>
<dbReference type="InterPro" id="IPR023157">
    <property type="entry name" value="AGR-C-984p-like_sf"/>
</dbReference>
<gene>
    <name evidence="1" type="ORF">CJ014_25055</name>
</gene>
<dbReference type="Gene3D" id="1.10.3700.10">
    <property type="entry name" value="AGR C 984p-like"/>
    <property type="match status" value="4"/>
</dbReference>
<name>A0A2G9WPA3_9HYPH</name>
<sequence length="803" mass="89019">MVSTYLSYTLLTRDLDKSLVRIAQQASVKREAEYYQSNIGKVKSVDGFMKDDRLYRYAMKAYGLEDMTYAKAFMRRVLESDLLDSSSFANKLTDARYRQFAAAFSFRNDESAVVQSSSQTDGLVELYTTTVNKQATSVGDDTRYYNVAIDRVGNVNDLLNDNRLRNYVFTAFGIQDSHYARQDMAAVLSSDPADPASYVNTVWGPRRDDATTRRNSARDAVDDATARIDDYTHQLALPDADIPDLNAKIAEQRRLQAVAWADMNTQDAALVTINRYFDLAAAFQFSADGTLPDGVKAQTEQSRDATNRLYVANQPRTSPTGALMERSIFEDKVASARTVDELLDDGAGGRRMASFLGTAFGLGAMLPETIRSILTSDRDPANPNSFVNQAGRWKEPFTRLMNAFNFKQDGTLDAADAAQSQAQTTSATSAYMSAYNDADEAADRLAIKNFRESVYTITSLDKFLTTPKVYNFALQSVGLDPARVSLDTIKKVMKSDLNDPNSYVHQLKDDRYLQLARSFNFDGKGNLTTPLVAQDRSEIADISKDYIIAKTKFAKGVELTALRKKADADAEYYRTAIAGVDSVADLLADRKAVDILLVAKGLDPKKVSTDYLRKVLTSDRNDPKSFANAASDKRFAEIASAFNFDTSGNVVRVVTVGPQKPVQVRETVDGYYQQTMETQEGNSNPGVRLALYFRRKAADIRTAYDILADPALSQVFRTTYNLPDATANMEIDQQARVVEKYLDLKDLSDPQRLEKLLQRFTAMYDLTNNKAGSPSLVTLMQGSGGSINQNTLMAIAKLGRAHG</sequence>
<reference evidence="1 2" key="1">
    <citation type="submission" date="2017-08" db="EMBL/GenBank/DDBJ databases">
        <title>Pleomorphomonas carboxidotrophicus sp. nov., a new mesophilic hydrogenogenic carboxidotroph.</title>
        <authorList>
            <person name="Esquivel-Elizondo S."/>
            <person name="Krajmalnik-Brown R."/>
            <person name="Maldonado J."/>
        </authorList>
    </citation>
    <scope>NUCLEOTIDE SEQUENCE [LARGE SCALE GENOMIC DNA]</scope>
    <source>
        <strain evidence="1 2">SVCO-16</strain>
    </source>
</reference>
<keyword evidence="2" id="KW-1185">Reference proteome</keyword>
<dbReference type="Proteomes" id="UP000231070">
    <property type="component" value="Unassembled WGS sequence"/>
</dbReference>
<dbReference type="SUPFAM" id="SSF158837">
    <property type="entry name" value="AGR C 984p-like"/>
    <property type="match status" value="5"/>
</dbReference>
<proteinExistence type="predicted"/>
<protein>
    <recommendedName>
        <fullName evidence="3">Flagellar protein</fullName>
    </recommendedName>
</protein>
<organism evidence="1 2">
    <name type="scientific">Pleomorphomonas carboxyditropha</name>
    <dbReference type="NCBI Taxonomy" id="2023338"/>
    <lineage>
        <taxon>Bacteria</taxon>
        <taxon>Pseudomonadati</taxon>
        <taxon>Pseudomonadota</taxon>
        <taxon>Alphaproteobacteria</taxon>
        <taxon>Hyphomicrobiales</taxon>
        <taxon>Pleomorphomonadaceae</taxon>
        <taxon>Pleomorphomonas</taxon>
    </lineage>
</organism>
<dbReference type="OrthoDB" id="7824597at2"/>
<dbReference type="AlphaFoldDB" id="A0A2G9WPA3"/>
<comment type="caution">
    <text evidence="1">The sequence shown here is derived from an EMBL/GenBank/DDBJ whole genome shotgun (WGS) entry which is preliminary data.</text>
</comment>
<dbReference type="RefSeq" id="WP_100083248.1">
    <property type="nucleotide sequence ID" value="NZ_NQVN01000032.1"/>
</dbReference>
<evidence type="ECO:0000313" key="2">
    <source>
        <dbReference type="Proteomes" id="UP000231070"/>
    </source>
</evidence>
<evidence type="ECO:0000313" key="1">
    <source>
        <dbReference type="EMBL" id="PIO96503.1"/>
    </source>
</evidence>
<dbReference type="Pfam" id="PF06748">
    <property type="entry name" value="DUF1217"/>
    <property type="match status" value="3"/>
</dbReference>